<evidence type="ECO:0000313" key="3">
    <source>
        <dbReference type="Proteomes" id="UP000566819"/>
    </source>
</evidence>
<comment type="caution">
    <text evidence="2">The sequence shown here is derived from an EMBL/GenBank/DDBJ whole genome shotgun (WGS) entry which is preliminary data.</text>
</comment>
<dbReference type="OrthoDB" id="5420013at2759"/>
<sequence length="488" mass="56497">MEVDVEANQSDLDLGIDAPLLPKPAQSVRSARTRGFTRQSVEVIELDDIPPIIKSADGNIMWADEQCTRRVGLTATEARLLLCLLQTDEPESYNYEEYKAMFEHFGREQARLEELVRGIHWYNFEQYRQKAIWRERICWLQRMKEPRLWLLYLMARRRRILKQATEKVMVRLREKRLERERNANAQRFQPHGHEINVESPHEQQYFPPMVNEAAQTSETQLSIHPEVAPRPVMKSEGAQTSENYLKSAKQLVTEKFRASLSSGRRSHSSQGRCPVFDERYQATRKDIKLQVEKFMPVATPYIVIGWFSRGSSDPKERILQFETPAELFKAMRKGEKSVRSWRRVLSLKGLRGFGLYKCDISRGAHRPLDLSTSQRSVMSQFYLAYRASNRHADEAVATAWQGWVYKNLNDSKNNPLEGRYSLELIYDWSSYRLCTIVGIPLTLSFVLGMWYMEKTGDIVTAWTIAMYIVTAAAALIALMAIVGSLKDI</sequence>
<dbReference type="Proteomes" id="UP000566819">
    <property type="component" value="Unassembled WGS sequence"/>
</dbReference>
<dbReference type="EMBL" id="JAAMPI010000554">
    <property type="protein sequence ID" value="KAF4630397.1"/>
    <property type="molecule type" value="Genomic_DNA"/>
</dbReference>
<feature type="transmembrane region" description="Helical" evidence="1">
    <location>
        <begin position="464"/>
        <end position="485"/>
    </location>
</feature>
<feature type="transmembrane region" description="Helical" evidence="1">
    <location>
        <begin position="433"/>
        <end position="452"/>
    </location>
</feature>
<proteinExistence type="predicted"/>
<keyword evidence="1" id="KW-0812">Transmembrane</keyword>
<dbReference type="AlphaFoldDB" id="A0A8H4RLG7"/>
<evidence type="ECO:0000313" key="2">
    <source>
        <dbReference type="EMBL" id="KAF4630397.1"/>
    </source>
</evidence>
<protein>
    <submittedName>
        <fullName evidence="2">Uncharacterized protein</fullName>
    </submittedName>
</protein>
<accession>A0A8H4RLG7</accession>
<reference evidence="2 3" key="1">
    <citation type="submission" date="2020-03" db="EMBL/GenBank/DDBJ databases">
        <title>Draft Genome Sequence of Cudoniella acicularis.</title>
        <authorList>
            <person name="Buettner E."/>
            <person name="Kellner H."/>
        </authorList>
    </citation>
    <scope>NUCLEOTIDE SEQUENCE [LARGE SCALE GENOMIC DNA]</scope>
    <source>
        <strain evidence="2 3">DSM 108380</strain>
    </source>
</reference>
<gene>
    <name evidence="2" type="ORF">G7Y89_g7744</name>
</gene>
<name>A0A8H4RLG7_9HELO</name>
<organism evidence="2 3">
    <name type="scientific">Cudoniella acicularis</name>
    <dbReference type="NCBI Taxonomy" id="354080"/>
    <lineage>
        <taxon>Eukaryota</taxon>
        <taxon>Fungi</taxon>
        <taxon>Dikarya</taxon>
        <taxon>Ascomycota</taxon>
        <taxon>Pezizomycotina</taxon>
        <taxon>Leotiomycetes</taxon>
        <taxon>Helotiales</taxon>
        <taxon>Tricladiaceae</taxon>
        <taxon>Cudoniella</taxon>
    </lineage>
</organism>
<keyword evidence="1" id="KW-0472">Membrane</keyword>
<evidence type="ECO:0000256" key="1">
    <source>
        <dbReference type="SAM" id="Phobius"/>
    </source>
</evidence>
<keyword evidence="1" id="KW-1133">Transmembrane helix</keyword>
<keyword evidence="3" id="KW-1185">Reference proteome</keyword>